<evidence type="ECO:0000256" key="2">
    <source>
        <dbReference type="ARBA" id="ARBA00008744"/>
    </source>
</evidence>
<evidence type="ECO:0000256" key="8">
    <source>
        <dbReference type="SAM" id="Phobius"/>
    </source>
</evidence>
<comment type="similarity">
    <text evidence="2">Belongs to the dpy-19 family.</text>
</comment>
<dbReference type="WBParaSite" id="GPUH_0000486901-mRNA-1">
    <property type="protein sequence ID" value="GPUH_0000486901-mRNA-1"/>
    <property type="gene ID" value="GPUH_0000486901"/>
</dbReference>
<comment type="subcellular location">
    <subcellularLocation>
        <location evidence="1">Membrane</location>
        <topology evidence="1">Multi-pass membrane protein</topology>
    </subcellularLocation>
</comment>
<keyword evidence="5 8" id="KW-0812">Transmembrane</keyword>
<accession>A0A183D821</accession>
<gene>
    <name evidence="9" type="ORF">GPUH_LOCUS4862</name>
</gene>
<keyword evidence="6 8" id="KW-1133">Transmembrane helix</keyword>
<organism evidence="11">
    <name type="scientific">Gongylonema pulchrum</name>
    <dbReference type="NCBI Taxonomy" id="637853"/>
    <lineage>
        <taxon>Eukaryota</taxon>
        <taxon>Metazoa</taxon>
        <taxon>Ecdysozoa</taxon>
        <taxon>Nematoda</taxon>
        <taxon>Chromadorea</taxon>
        <taxon>Rhabditida</taxon>
        <taxon>Spirurina</taxon>
        <taxon>Spiruromorpha</taxon>
        <taxon>Spiruroidea</taxon>
        <taxon>Gongylonematidae</taxon>
        <taxon>Gongylonema</taxon>
    </lineage>
</organism>
<reference evidence="11" key="1">
    <citation type="submission" date="2016-06" db="UniProtKB">
        <authorList>
            <consortium name="WormBaseParasite"/>
        </authorList>
    </citation>
    <scope>IDENTIFICATION</scope>
</reference>
<evidence type="ECO:0000256" key="7">
    <source>
        <dbReference type="ARBA" id="ARBA00023136"/>
    </source>
</evidence>
<keyword evidence="10" id="KW-1185">Reference proteome</keyword>
<keyword evidence="4" id="KW-0808">Transferase</keyword>
<evidence type="ECO:0000313" key="9">
    <source>
        <dbReference type="EMBL" id="VDK47755.1"/>
    </source>
</evidence>
<name>A0A183D821_9BILA</name>
<dbReference type="PANTHER" id="PTHR31488">
    <property type="entry name" value="DPY-19-LIKE 1, LIKE (H. SAPIENS)"/>
    <property type="match status" value="1"/>
</dbReference>
<evidence type="ECO:0000256" key="1">
    <source>
        <dbReference type="ARBA" id="ARBA00004141"/>
    </source>
</evidence>
<dbReference type="AlphaFoldDB" id="A0A183D821"/>
<dbReference type="PANTHER" id="PTHR31488:SF1">
    <property type="entry name" value="C-MANNOSYLTRANSFERASE DPY19L1"/>
    <property type="match status" value="1"/>
</dbReference>
<evidence type="ECO:0000256" key="6">
    <source>
        <dbReference type="ARBA" id="ARBA00022989"/>
    </source>
</evidence>
<reference evidence="9 10" key="2">
    <citation type="submission" date="2018-11" db="EMBL/GenBank/DDBJ databases">
        <authorList>
            <consortium name="Pathogen Informatics"/>
        </authorList>
    </citation>
    <scope>NUCLEOTIDE SEQUENCE [LARGE SCALE GENOMIC DNA]</scope>
</reference>
<protein>
    <submittedName>
        <fullName evidence="11">Transposase</fullName>
    </submittedName>
</protein>
<dbReference type="OrthoDB" id="6019623at2759"/>
<evidence type="ECO:0000256" key="3">
    <source>
        <dbReference type="ARBA" id="ARBA00022676"/>
    </source>
</evidence>
<evidence type="ECO:0000256" key="5">
    <source>
        <dbReference type="ARBA" id="ARBA00022692"/>
    </source>
</evidence>
<dbReference type="GO" id="GO:0000030">
    <property type="term" value="F:mannosyltransferase activity"/>
    <property type="evidence" value="ECO:0007669"/>
    <property type="project" value="TreeGrafter"/>
</dbReference>
<dbReference type="GO" id="GO:0005637">
    <property type="term" value="C:nuclear inner membrane"/>
    <property type="evidence" value="ECO:0007669"/>
    <property type="project" value="TreeGrafter"/>
</dbReference>
<dbReference type="Proteomes" id="UP000271098">
    <property type="component" value="Unassembled WGS sequence"/>
</dbReference>
<dbReference type="Pfam" id="PF10034">
    <property type="entry name" value="Dpy19"/>
    <property type="match status" value="1"/>
</dbReference>
<sequence>MAGLIMRLKFVVHAIQFKIPAFVHRILIVTLIAVMAYQGVLNIRKQQEIRGEYSNPAQEALFDWIQHNTKPDSVFAGPMALMANVKLSTGRPIVNHPHYEDADLRARTLQVYSIFSRKPLKAVHQALKKMGVNYYVYHPSWCVAHPAK</sequence>
<keyword evidence="7 8" id="KW-0472">Membrane</keyword>
<feature type="transmembrane region" description="Helical" evidence="8">
    <location>
        <begin position="21"/>
        <end position="40"/>
    </location>
</feature>
<proteinExistence type="inferred from homology"/>
<dbReference type="InterPro" id="IPR018732">
    <property type="entry name" value="Dpy-19/Dpy-19-like"/>
</dbReference>
<keyword evidence="3" id="KW-0328">Glycosyltransferase</keyword>
<evidence type="ECO:0000313" key="10">
    <source>
        <dbReference type="Proteomes" id="UP000271098"/>
    </source>
</evidence>
<dbReference type="EMBL" id="UYRT01009609">
    <property type="protein sequence ID" value="VDK47755.1"/>
    <property type="molecule type" value="Genomic_DNA"/>
</dbReference>
<evidence type="ECO:0000313" key="11">
    <source>
        <dbReference type="WBParaSite" id="GPUH_0000486901-mRNA-1"/>
    </source>
</evidence>
<evidence type="ECO:0000256" key="4">
    <source>
        <dbReference type="ARBA" id="ARBA00022679"/>
    </source>
</evidence>